<name>A0ABZ1BU44_9FIRM</name>
<organism evidence="6 7">
    <name type="scientific">Geochorda subterranea</name>
    <dbReference type="NCBI Taxonomy" id="3109564"/>
    <lineage>
        <taxon>Bacteria</taxon>
        <taxon>Bacillati</taxon>
        <taxon>Bacillota</taxon>
        <taxon>Limnochordia</taxon>
        <taxon>Limnochordales</taxon>
        <taxon>Geochordaceae</taxon>
        <taxon>Geochorda</taxon>
    </lineage>
</organism>
<protein>
    <recommendedName>
        <fullName evidence="4">Large ribosomal subunit protein bL35</fullName>
    </recommendedName>
</protein>
<keyword evidence="3 4" id="KW-0687">Ribonucleoprotein</keyword>
<evidence type="ECO:0000256" key="5">
    <source>
        <dbReference type="RuleBase" id="RU000568"/>
    </source>
</evidence>
<evidence type="ECO:0000313" key="7">
    <source>
        <dbReference type="Proteomes" id="UP001333102"/>
    </source>
</evidence>
<dbReference type="Pfam" id="PF01632">
    <property type="entry name" value="Ribosomal_L35p"/>
    <property type="match status" value="1"/>
</dbReference>
<accession>A0ABZ1BU44</accession>
<evidence type="ECO:0000313" key="6">
    <source>
        <dbReference type="EMBL" id="WRP15673.1"/>
    </source>
</evidence>
<dbReference type="SUPFAM" id="SSF143034">
    <property type="entry name" value="L35p-like"/>
    <property type="match status" value="1"/>
</dbReference>
<dbReference type="Gene3D" id="4.10.410.60">
    <property type="match status" value="1"/>
</dbReference>
<dbReference type="NCBIfam" id="TIGR00001">
    <property type="entry name" value="rpmI_bact"/>
    <property type="match status" value="1"/>
</dbReference>
<comment type="similarity">
    <text evidence="1 4 5">Belongs to the bacterial ribosomal protein bL35 family.</text>
</comment>
<evidence type="ECO:0000256" key="4">
    <source>
        <dbReference type="HAMAP-Rule" id="MF_00514"/>
    </source>
</evidence>
<dbReference type="Proteomes" id="UP001333102">
    <property type="component" value="Chromosome"/>
</dbReference>
<dbReference type="HAMAP" id="MF_00514">
    <property type="entry name" value="Ribosomal_bL35"/>
    <property type="match status" value="1"/>
</dbReference>
<keyword evidence="2 4" id="KW-0689">Ribosomal protein</keyword>
<dbReference type="RefSeq" id="WP_324670079.1">
    <property type="nucleotide sequence ID" value="NZ_CP141614.1"/>
</dbReference>
<proteinExistence type="inferred from homology"/>
<dbReference type="GO" id="GO:0005840">
    <property type="term" value="C:ribosome"/>
    <property type="evidence" value="ECO:0007669"/>
    <property type="project" value="UniProtKB-KW"/>
</dbReference>
<sequence length="73" mass="8660">MTQSQMPKMKTRRSALKRFKMTASGKLRRRHAYHSHLLGPKRPARKRRLVGDALVAERDERRVLGQLPYRQHL</sequence>
<dbReference type="PROSITE" id="PS00936">
    <property type="entry name" value="RIBOSOMAL_L35"/>
    <property type="match status" value="1"/>
</dbReference>
<dbReference type="PANTHER" id="PTHR33343">
    <property type="entry name" value="54S RIBOSOMAL PROTEIN BL35M"/>
    <property type="match status" value="1"/>
</dbReference>
<evidence type="ECO:0000256" key="3">
    <source>
        <dbReference type="ARBA" id="ARBA00023274"/>
    </source>
</evidence>
<dbReference type="InterPro" id="IPR021137">
    <property type="entry name" value="Ribosomal_bL35-like"/>
</dbReference>
<dbReference type="InterPro" id="IPR037229">
    <property type="entry name" value="Ribosomal_bL35_sf"/>
</dbReference>
<evidence type="ECO:0000256" key="2">
    <source>
        <dbReference type="ARBA" id="ARBA00022980"/>
    </source>
</evidence>
<dbReference type="PANTHER" id="PTHR33343:SF1">
    <property type="entry name" value="LARGE RIBOSOMAL SUBUNIT PROTEIN BL35M"/>
    <property type="match status" value="1"/>
</dbReference>
<reference evidence="7" key="1">
    <citation type="submission" date="2023-12" db="EMBL/GenBank/DDBJ databases">
        <title>Novel isolates from deep terrestrial aquifers shed light on the physiology and ecology of the class Limnochordia.</title>
        <authorList>
            <person name="Karnachuk O.V."/>
            <person name="Lukina A.P."/>
            <person name="Avakyan M.R."/>
            <person name="Kadnikov V."/>
            <person name="Begmatov S."/>
            <person name="Beletsky A.V."/>
            <person name="Mardanov A.V."/>
            <person name="Ravin N.V."/>
        </authorList>
    </citation>
    <scope>NUCLEOTIDE SEQUENCE [LARGE SCALE GENOMIC DNA]</scope>
    <source>
        <strain evidence="7">LN</strain>
    </source>
</reference>
<dbReference type="PRINTS" id="PR00064">
    <property type="entry name" value="RIBOSOMALL35"/>
</dbReference>
<gene>
    <name evidence="4 6" type="primary">rpmI</name>
    <name evidence="6" type="ORF">VLY81_05800</name>
</gene>
<dbReference type="EMBL" id="CP141614">
    <property type="protein sequence ID" value="WRP15673.1"/>
    <property type="molecule type" value="Genomic_DNA"/>
</dbReference>
<evidence type="ECO:0000256" key="1">
    <source>
        <dbReference type="ARBA" id="ARBA00006598"/>
    </source>
</evidence>
<keyword evidence="7" id="KW-1185">Reference proteome</keyword>
<dbReference type="InterPro" id="IPR001706">
    <property type="entry name" value="Ribosomal_bL35"/>
</dbReference>
<dbReference type="InterPro" id="IPR018265">
    <property type="entry name" value="Ribosomal_bL35_CS"/>
</dbReference>